<dbReference type="InterPro" id="IPR034093">
    <property type="entry name" value="KHK"/>
</dbReference>
<dbReference type="OrthoDB" id="204058at2759"/>
<dbReference type="PROSITE" id="PS00584">
    <property type="entry name" value="PFKB_KINASES_2"/>
    <property type="match status" value="1"/>
</dbReference>
<proteinExistence type="predicted"/>
<evidence type="ECO:0000256" key="2">
    <source>
        <dbReference type="ARBA" id="ARBA00022777"/>
    </source>
</evidence>
<name>A0A151WLT9_9HYME</name>
<dbReference type="Gene3D" id="3.40.1190.20">
    <property type="match status" value="1"/>
</dbReference>
<reference evidence="4 5" key="1">
    <citation type="submission" date="2015-09" db="EMBL/GenBank/DDBJ databases">
        <title>Trachymyrmex zeteki WGS genome.</title>
        <authorList>
            <person name="Nygaard S."/>
            <person name="Hu H."/>
            <person name="Boomsma J."/>
            <person name="Zhang G."/>
        </authorList>
    </citation>
    <scope>NUCLEOTIDE SEQUENCE [LARGE SCALE GENOMIC DNA]</scope>
    <source>
        <strain evidence="4">Tzet28-1</strain>
        <tissue evidence="4">Whole body</tissue>
    </source>
</reference>
<keyword evidence="5" id="KW-1185">Reference proteome</keyword>
<dbReference type="SUPFAM" id="SSF53613">
    <property type="entry name" value="Ribokinase-like"/>
    <property type="match status" value="1"/>
</dbReference>
<dbReference type="EMBL" id="KQ982956">
    <property type="protein sequence ID" value="KYQ48803.1"/>
    <property type="molecule type" value="Genomic_DNA"/>
</dbReference>
<evidence type="ECO:0000256" key="1">
    <source>
        <dbReference type="ARBA" id="ARBA00022679"/>
    </source>
</evidence>
<keyword evidence="2 4" id="KW-0418">Kinase</keyword>
<dbReference type="CDD" id="cd01939">
    <property type="entry name" value="Ketohexokinase"/>
    <property type="match status" value="1"/>
</dbReference>
<dbReference type="InterPro" id="IPR002173">
    <property type="entry name" value="Carboh/pur_kinase_PfkB_CS"/>
</dbReference>
<dbReference type="InterPro" id="IPR029056">
    <property type="entry name" value="Ribokinase-like"/>
</dbReference>
<dbReference type="GO" id="GO:0004454">
    <property type="term" value="F:ketohexokinase activity"/>
    <property type="evidence" value="ECO:0007669"/>
    <property type="project" value="InterPro"/>
</dbReference>
<protein>
    <submittedName>
        <fullName evidence="4">Ketohexokinase</fullName>
    </submittedName>
</protein>
<gene>
    <name evidence="4" type="ORF">ALC60_12153</name>
</gene>
<evidence type="ECO:0000313" key="4">
    <source>
        <dbReference type="EMBL" id="KYQ48803.1"/>
    </source>
</evidence>
<dbReference type="STRING" id="64791.A0A151WLT9"/>
<dbReference type="GO" id="GO:0006000">
    <property type="term" value="P:fructose metabolic process"/>
    <property type="evidence" value="ECO:0007669"/>
    <property type="project" value="InterPro"/>
</dbReference>
<dbReference type="InterPro" id="IPR052562">
    <property type="entry name" value="Ketohexokinase-related"/>
</dbReference>
<dbReference type="PANTHER" id="PTHR42774:SF3">
    <property type="entry name" value="KETOHEXOKINASE"/>
    <property type="match status" value="1"/>
</dbReference>
<organism evidence="4 5">
    <name type="scientific">Mycetomoellerius zeteki</name>
    <dbReference type="NCBI Taxonomy" id="64791"/>
    <lineage>
        <taxon>Eukaryota</taxon>
        <taxon>Metazoa</taxon>
        <taxon>Ecdysozoa</taxon>
        <taxon>Arthropoda</taxon>
        <taxon>Hexapoda</taxon>
        <taxon>Insecta</taxon>
        <taxon>Pterygota</taxon>
        <taxon>Neoptera</taxon>
        <taxon>Endopterygota</taxon>
        <taxon>Hymenoptera</taxon>
        <taxon>Apocrita</taxon>
        <taxon>Aculeata</taxon>
        <taxon>Formicoidea</taxon>
        <taxon>Formicidae</taxon>
        <taxon>Myrmicinae</taxon>
        <taxon>Mycetomoellerius</taxon>
    </lineage>
</organism>
<dbReference type="InterPro" id="IPR011611">
    <property type="entry name" value="PfkB_dom"/>
</dbReference>
<dbReference type="AlphaFoldDB" id="A0A151WLT9"/>
<keyword evidence="1" id="KW-0808">Transferase</keyword>
<dbReference type="Pfam" id="PF00294">
    <property type="entry name" value="PfkB"/>
    <property type="match status" value="1"/>
</dbReference>
<dbReference type="Proteomes" id="UP000075809">
    <property type="component" value="Unassembled WGS sequence"/>
</dbReference>
<sequence length="387" mass="43272">MTSSICEEIICGESSMKTNTLKILCVGRICLDIVQMCIQFPSEDSTQRSIEYRWQRGGNASNTCTVLSLIGQPCELLACLSADEHINFLQNDLRKYKIDYSHCRMINGIGCPVSTIILSLDTGSRTIVHHCDLPELTLKNFEQLNLEEYSWIHFEGRNVDVVLLMIQRIDNYNNSLNFTRATKNRIPITISVELESPRSGSGLLNLLPYIDVAFIAKEFAEYLGFSNMNEVIHNIGQDSKGAIICAWSEEGAIARTPCGSIVQSPAFPPRKVIDTLGAGDTFNAAALYYLNKNKIEFMYKYKEEATCMNDNQTKDTSDNNTTVKRDIKENLGTGSSGYNRAKFINDIVLQQTIRFACCIAGAKVGLKGYDCLDVISSDILRSNFLEH</sequence>
<dbReference type="PANTHER" id="PTHR42774">
    <property type="entry name" value="PHOSPHOTRANSFERASE SYSTEM TRANSPORT PROTEIN"/>
    <property type="match status" value="1"/>
</dbReference>
<dbReference type="KEGG" id="mzt:108728703"/>
<evidence type="ECO:0000259" key="3">
    <source>
        <dbReference type="Pfam" id="PF00294"/>
    </source>
</evidence>
<accession>A0A151WLT9</accession>
<feature type="domain" description="Carbohydrate kinase PfkB" evidence="3">
    <location>
        <begin position="22"/>
        <end position="293"/>
    </location>
</feature>
<evidence type="ECO:0000313" key="5">
    <source>
        <dbReference type="Proteomes" id="UP000075809"/>
    </source>
</evidence>